<feature type="chain" id="PRO_5040877928" description="beta-N-acetylhexosaminidase" evidence="9">
    <location>
        <begin position="20"/>
        <end position="1756"/>
    </location>
</feature>
<evidence type="ECO:0000256" key="1">
    <source>
        <dbReference type="ARBA" id="ARBA00001231"/>
    </source>
</evidence>
<evidence type="ECO:0000256" key="9">
    <source>
        <dbReference type="SAM" id="SignalP"/>
    </source>
</evidence>
<name>A0A9W2YYI1_BIOGL</name>
<evidence type="ECO:0000256" key="6">
    <source>
        <dbReference type="ARBA" id="ARBA00030512"/>
    </source>
</evidence>
<dbReference type="PANTHER" id="PTHR22600">
    <property type="entry name" value="BETA-HEXOSAMINIDASE"/>
    <property type="match status" value="1"/>
</dbReference>
<keyword evidence="5" id="KW-0326">Glycosidase</keyword>
<feature type="signal peptide" evidence="9">
    <location>
        <begin position="1"/>
        <end position="19"/>
    </location>
</feature>
<dbReference type="InterPro" id="IPR012291">
    <property type="entry name" value="CBM2_carb-bd_dom_sf"/>
</dbReference>
<sequence length="1756" mass="199032">MNGTGAILLLLLAFSCSEAQNFTQNALNNIANGLKVKWTVRTNTKEMERFEAEVTLENGASTEILSYGPWKMYFFCIFMIEPDLLGNRGNKGAELVGQGLKVTHVQGSFFYFEPTESFIPLPPGGMRKIILKVRFWSVARTDNMLNWYMVYPGLKPVVIASTQGEDLAFVSERTSPAQWKRYDFDEYNPFTAQERYDRNYVPYPNDQSELRLVPKPLSVKMDSMDTLKYLTIDPSWYISYTGTLTDEVEYLRDYLHLSPDHVLPSGNRTGQKVISMQIGTVEIPKGARTVEDTSEAYSIESNFTTQRITLVGNGTTGVFYAVISLMAMMTEQFEVPELNIIDSPRFSYRGLLLDLARNFQSKEKILEMIELMSLYKLNKLHLHLSDDEGWRLEIKSLPELVQVGSQRCHDMEETKCLIPQLGSGPDNTTAGSGYLSANDYIEILEKARKHHVTVIPEIDMPGHSRAAIVSMKARKEKLVAMGQETLGLQTYLTEENDTSIYLTPQTFSDDAINPCLEETYTFINILMDELLSLHRQGNQPLTMFHFGGDEVGAGAWVNSTKCKTLREAGQLIGGSPKTHFFQRVSRLAATKNLSLGAWEDGLMQDGNEPYNLSTLPVKDMYAYNWDNVLEWGTVSRTYTLANNGFKVVMVHSSHFYFDHPYEPDPEERGFYWATRFTDTKKSFSYNAVRFYDNIHTRGSGQPVTDEELCGAQAVNCPPLKIPQNIVGLQANLFTEITRTKEHLHNRVFPRLLALAERAWHEAPWERLPKGTEREAMTQEDWYSFARALGHRELKRLDKLGVMYTIPPPGARLDHGLLLTTSQFPGLRVHYSYNAGATWMDASGPTVNVGDYKYQIWLRTASTDGKRHSRTIVLYPTPPLRPVLQSTVDYISKFLVVNFTVVDNYLTYGEQYYVANVQLTNNGSRTVPAGNWRIYLPSVHAVESEFLDEGHTYLDSKVKMSIDHVKGYLYSLGPTPLFQGLDSWESVNFTFRLANWCVSRSESMPRWYVSAPGMSARDMVSTVGEKLEYVSPFTKKEQWKRFAEDQFEPWTPGARYDRNMDKDMSPLPASLIIPTPVSFKSLDGSQFRLPDNPVTIVYADPSLKEVAIYLKETLTKLVPGIRLTISSNSTESDFILLRIGHVAGNNASEEIYKVMVSGKTVDITGKTIKGVFYGAISLIHLTLKTSPAGSIPHCEIIDWPRFPYRGQHVDTGRNFQSKETILKLLEVMSLYKLNKLHFHLSDDEGWRLEIPGLEELTTITSRRCHDPEERECVMSTLGSGAGVDNSGTGYYTIQDYKDILHYANARQIEVIPEFDMPGHAHAAIVAMKNRERKTADIGKLTQSKLYTLHDQHDYSIYSTNQGYTDNAINPCIESTYRFIQHIFTEVKELHRNIQPLQVFHFGGDEVAKGAWQNSTACAPFLQEGINLKREFTRRVSEITKEVNLGAWEDGLIEHDLVPWNRSLLLNNDVITQSYQNVWEWGTAALPYNLANAGYKVVLAPVTHTFFDHPQEPSPEESGFNWGTRYTDAFKTFSFMPDDYYKNIDMKRSGEPITTKEVCKDDNSGCPPLERSENIIGLQGQLWSEIVRTPEQFNYMLYPRILALAERSWHRASWEGHENIASNKDMKSDWSRFARSLGSADLVILDKLNVSYRVPPPGAIQSGDKVLSKVEFPGLKVQYRSTSESSWSELDDSKSFKNVSEVTLRTLSADGKRFSSEVKVTMVKTPAPANSKAETIMSNGCMFLSALCCTLLLCKSLL</sequence>
<dbReference type="InterPro" id="IPR004867">
    <property type="entry name" value="CHB_C_dom"/>
</dbReference>
<feature type="domain" description="Chitobiase/beta-hexosaminidases N-terminal" evidence="10">
    <location>
        <begin position="32"/>
        <end position="194"/>
    </location>
</feature>
<comment type="similarity">
    <text evidence="2">Belongs to the glycosyl hydrolase 20 family.</text>
</comment>
<organism evidence="11 12">
    <name type="scientific">Biomphalaria glabrata</name>
    <name type="common">Bloodfluke planorb</name>
    <name type="synonym">Freshwater snail</name>
    <dbReference type="NCBI Taxonomy" id="6526"/>
    <lineage>
        <taxon>Eukaryota</taxon>
        <taxon>Metazoa</taxon>
        <taxon>Spiralia</taxon>
        <taxon>Lophotrochozoa</taxon>
        <taxon>Mollusca</taxon>
        <taxon>Gastropoda</taxon>
        <taxon>Heterobranchia</taxon>
        <taxon>Euthyneura</taxon>
        <taxon>Panpulmonata</taxon>
        <taxon>Hygrophila</taxon>
        <taxon>Lymnaeoidea</taxon>
        <taxon>Planorbidae</taxon>
        <taxon>Biomphalaria</taxon>
    </lineage>
</organism>
<dbReference type="Gene3D" id="3.30.379.10">
    <property type="entry name" value="Chitobiase/beta-hexosaminidase domain 2-like"/>
    <property type="match status" value="2"/>
</dbReference>
<dbReference type="RefSeq" id="XP_055867808.1">
    <property type="nucleotide sequence ID" value="XM_056011833.1"/>
</dbReference>
<dbReference type="GO" id="GO:0030247">
    <property type="term" value="F:polysaccharide binding"/>
    <property type="evidence" value="ECO:0007669"/>
    <property type="project" value="InterPro"/>
</dbReference>
<evidence type="ECO:0000259" key="10">
    <source>
        <dbReference type="SMART" id="SM01081"/>
    </source>
</evidence>
<dbReference type="SUPFAM" id="SSF49384">
    <property type="entry name" value="Carbohydrate-binding domain"/>
    <property type="match status" value="2"/>
</dbReference>
<dbReference type="PRINTS" id="PR00738">
    <property type="entry name" value="GLHYDRLASE20"/>
</dbReference>
<dbReference type="OMA" id="YHINSEV"/>
<dbReference type="EC" id="3.2.1.52" evidence="3"/>
<dbReference type="Pfam" id="PF00728">
    <property type="entry name" value="Glyco_hydro_20"/>
    <property type="match status" value="2"/>
</dbReference>
<evidence type="ECO:0000256" key="2">
    <source>
        <dbReference type="ARBA" id="ARBA00006285"/>
    </source>
</evidence>
<dbReference type="Gene3D" id="3.20.20.80">
    <property type="entry name" value="Glycosidases"/>
    <property type="match status" value="2"/>
</dbReference>
<evidence type="ECO:0000256" key="8">
    <source>
        <dbReference type="PIRSR" id="PIRSR625705-1"/>
    </source>
</evidence>
<keyword evidence="9" id="KW-0732">Signal</keyword>
<dbReference type="SUPFAM" id="SSF51445">
    <property type="entry name" value="(Trans)glycosidases"/>
    <property type="match status" value="2"/>
</dbReference>
<dbReference type="Gene3D" id="2.60.40.290">
    <property type="match status" value="2"/>
</dbReference>
<reference evidence="12" key="1">
    <citation type="submission" date="2025-08" db="UniProtKB">
        <authorList>
            <consortium name="RefSeq"/>
        </authorList>
    </citation>
    <scope>IDENTIFICATION</scope>
</reference>
<dbReference type="Pfam" id="PF02838">
    <property type="entry name" value="Glyco_hydro_20b"/>
    <property type="match status" value="2"/>
</dbReference>
<evidence type="ECO:0000313" key="12">
    <source>
        <dbReference type="RefSeq" id="XP_055867808.1"/>
    </source>
</evidence>
<dbReference type="SUPFAM" id="SSF55545">
    <property type="entry name" value="beta-N-acetylhexosaminidase-like domain"/>
    <property type="match status" value="2"/>
</dbReference>
<dbReference type="Proteomes" id="UP001165740">
    <property type="component" value="Chromosome 15"/>
</dbReference>
<dbReference type="PANTHER" id="PTHR22600:SF57">
    <property type="entry name" value="BETA-N-ACETYLHEXOSAMINIDASE"/>
    <property type="match status" value="1"/>
</dbReference>
<dbReference type="InterPro" id="IPR025705">
    <property type="entry name" value="Beta_hexosaminidase_sua/sub"/>
</dbReference>
<comment type="catalytic activity">
    <reaction evidence="1">
        <text>Hydrolysis of terminal non-reducing N-acetyl-D-hexosamine residues in N-acetyl-beta-D-hexosaminides.</text>
        <dbReference type="EC" id="3.2.1.52"/>
    </reaction>
</comment>
<evidence type="ECO:0000256" key="7">
    <source>
        <dbReference type="ARBA" id="ARBA00033000"/>
    </source>
</evidence>
<dbReference type="Gene3D" id="2.60.40.10">
    <property type="entry name" value="Immunoglobulins"/>
    <property type="match status" value="2"/>
</dbReference>
<feature type="active site" description="Proton donor" evidence="8">
    <location>
        <position position="1404"/>
    </location>
</feature>
<dbReference type="InterPro" id="IPR014756">
    <property type="entry name" value="Ig_E-set"/>
</dbReference>
<dbReference type="SUPFAM" id="SSF81296">
    <property type="entry name" value="E set domains"/>
    <property type="match status" value="2"/>
</dbReference>
<keyword evidence="4" id="KW-0378">Hydrolase</keyword>
<gene>
    <name evidence="12" type="primary">LOC106055747</name>
</gene>
<evidence type="ECO:0000256" key="3">
    <source>
        <dbReference type="ARBA" id="ARBA00012663"/>
    </source>
</evidence>
<accession>A0A9W2YYI1</accession>
<dbReference type="InterPro" id="IPR017853">
    <property type="entry name" value="GH"/>
</dbReference>
<keyword evidence="11" id="KW-1185">Reference proteome</keyword>
<dbReference type="InterPro" id="IPR029018">
    <property type="entry name" value="Hex-like_dom2"/>
</dbReference>
<dbReference type="InterPro" id="IPR004866">
    <property type="entry name" value="CHB/HEX_N_dom"/>
</dbReference>
<dbReference type="InterPro" id="IPR015883">
    <property type="entry name" value="Glyco_hydro_20_cat"/>
</dbReference>
<dbReference type="GO" id="GO:0004563">
    <property type="term" value="F:beta-N-acetylhexosaminidase activity"/>
    <property type="evidence" value="ECO:0007669"/>
    <property type="project" value="UniProtKB-EC"/>
</dbReference>
<dbReference type="SMART" id="SM01081">
    <property type="entry name" value="CHB_HEX"/>
    <property type="match status" value="2"/>
</dbReference>
<dbReference type="GO" id="GO:0005975">
    <property type="term" value="P:carbohydrate metabolic process"/>
    <property type="evidence" value="ECO:0007669"/>
    <property type="project" value="InterPro"/>
</dbReference>
<proteinExistence type="inferred from homology"/>
<dbReference type="GeneID" id="106055747"/>
<dbReference type="InterPro" id="IPR008965">
    <property type="entry name" value="CBM2/CBM3_carb-bd_dom_sf"/>
</dbReference>
<evidence type="ECO:0000313" key="11">
    <source>
        <dbReference type="Proteomes" id="UP001165740"/>
    </source>
</evidence>
<dbReference type="OrthoDB" id="428480at2759"/>
<dbReference type="GO" id="GO:0016020">
    <property type="term" value="C:membrane"/>
    <property type="evidence" value="ECO:0007669"/>
    <property type="project" value="TreeGrafter"/>
</dbReference>
<dbReference type="InterPro" id="IPR015882">
    <property type="entry name" value="HEX_bac_N"/>
</dbReference>
<protein>
    <recommendedName>
        <fullName evidence="3">beta-N-acetylhexosaminidase</fullName>
        <ecNumber evidence="3">3.2.1.52</ecNumber>
    </recommendedName>
    <alternativeName>
        <fullName evidence="6">Beta-N-acetylhexosaminidase</fullName>
    </alternativeName>
    <alternativeName>
        <fullName evidence="7">N-acetyl-beta-glucosaminidase</fullName>
    </alternativeName>
</protein>
<evidence type="ECO:0000256" key="5">
    <source>
        <dbReference type="ARBA" id="ARBA00023295"/>
    </source>
</evidence>
<dbReference type="GO" id="GO:0030203">
    <property type="term" value="P:glycosaminoglycan metabolic process"/>
    <property type="evidence" value="ECO:0007669"/>
    <property type="project" value="TreeGrafter"/>
</dbReference>
<dbReference type="InterPro" id="IPR013783">
    <property type="entry name" value="Ig-like_fold"/>
</dbReference>
<evidence type="ECO:0000256" key="4">
    <source>
        <dbReference type="ARBA" id="ARBA00022801"/>
    </source>
</evidence>
<feature type="domain" description="Chitobiase/beta-hexosaminidases N-terminal" evidence="10">
    <location>
        <begin position="892"/>
        <end position="1053"/>
    </location>
</feature>
<dbReference type="Pfam" id="PF03173">
    <property type="entry name" value="CHB_HEX"/>
    <property type="match status" value="2"/>
</dbReference>
<dbReference type="Pfam" id="PF03174">
    <property type="entry name" value="CHB_HEX_C"/>
    <property type="match status" value="2"/>
</dbReference>